<dbReference type="GO" id="GO:0032259">
    <property type="term" value="P:methylation"/>
    <property type="evidence" value="ECO:0007669"/>
    <property type="project" value="UniProtKB-KW"/>
</dbReference>
<feature type="binding site" evidence="10">
    <location>
        <position position="494"/>
    </location>
    <ligand>
        <name>L-homocysteine</name>
        <dbReference type="ChEBI" id="CHEBI:58199"/>
    </ligand>
</feature>
<dbReference type="AlphaFoldDB" id="C3X9X7"/>
<feature type="binding site" evidence="10 11">
    <location>
        <begin position="441"/>
        <end position="443"/>
    </location>
    <ligand>
        <name>L-methionine</name>
        <dbReference type="ChEBI" id="CHEBI:57844"/>
    </ligand>
</feature>
<feature type="binding site" evidence="10 11">
    <location>
        <position position="609"/>
    </location>
    <ligand>
        <name>L-homocysteine</name>
        <dbReference type="ChEBI" id="CHEBI:58199"/>
    </ligand>
</feature>
<feature type="binding site" evidence="11">
    <location>
        <position position="19"/>
    </location>
    <ligand>
        <name>5-methyltetrahydropteroyltri-L-glutamate</name>
        <dbReference type="ChEBI" id="CHEBI:58207"/>
    </ligand>
</feature>
<dbReference type="UniPathway" id="UPA00051">
    <property type="reaction ID" value="UER00082"/>
</dbReference>
<dbReference type="PANTHER" id="PTHR30519">
    <property type="entry name" value="5-METHYLTETRAHYDROPTEROYLTRIGLUTAMATE--HOMOCYSTEINE METHYLTRANSFERASE"/>
    <property type="match status" value="1"/>
</dbReference>
<feature type="binding site" evidence="10">
    <location>
        <position position="615"/>
    </location>
    <ligand>
        <name>5-methyltetrahydropteroyltri-L-glutamate</name>
        <dbReference type="ChEBI" id="CHEBI:58207"/>
    </ligand>
</feature>
<organism evidence="16 17">
    <name type="scientific">Oxalobacter formigenes OXCC13</name>
    <dbReference type="NCBI Taxonomy" id="556269"/>
    <lineage>
        <taxon>Bacteria</taxon>
        <taxon>Pseudomonadati</taxon>
        <taxon>Pseudomonadota</taxon>
        <taxon>Betaproteobacteria</taxon>
        <taxon>Burkholderiales</taxon>
        <taxon>Oxalobacteraceae</taxon>
        <taxon>Oxalobacter</taxon>
    </lineage>
</organism>
<keyword evidence="10" id="KW-0677">Repeat</keyword>
<sequence length="765" mass="85949">MICSHIPGFPRMGARRELKMALETYWKSSSEPDNTNPDLKNLVAMGKQLRAAHWALQKKAGLDWVTVGDFAFYDHVLNHIQLLGCEPARFGFSEDTPELERYFAMARGSLTTESGQAMSMLKWFDTNYHYMVPEFFPDTAFSVHSERLFDEVKEAKALGHSVKAVLLGPVSFLYLGREKVEGFDRLSLLPKLLPVYRQILSRLHAEGVEWVQIDEPVLGLDIDDKCLSAFEGTYAELSKEAVKLLLTTYFSSLADHIDTISKLPVAGLHIDAVRGAEDLKEIAAKWPADKVLSVGVIDGRNIWKADLDKALAVLRAPELAGRDNLWVASSCSLLHVPFSLEAETKMDPRLKQCLAFAAEKLEEIHAIKDGLQQGDAAIAWALDSSRQTVELRKGDWVHNAQVARRVGDLKEGMDRRGSAFKVRQALQRKRFKLPAFPTTTIGSFPQTPQIRSARASFRRGSLSEAEYKKAMQEEIAFCIAQQEKLRLDVFVHGEPERNDMVEYFGEFLDGMAMTANGWVQSYGSRCVKPPVIYGDVSRQDAMTVEWTKFAQGLTDKPVKAMLTGPITILQWSFVRDDEARPVVADQIALAIRDEVADLEKAGIGIIQIDEPGLREGLPLRRQHWQAYLDWACRAFRIASSGVGDDTQIHTHMCYAEFNDIMPDIASLDADVITLEASRGDMTLLKGFSDFRYPNEIGPGVYDIHSPRVPSVNEMVSLLKQASKVIDADRLWVNPDCGLKTRQWKETFEALDNMVKSAKLMRETVY</sequence>
<feature type="binding site" evidence="12">
    <location>
        <position position="651"/>
    </location>
    <ligand>
        <name>Zn(2+)</name>
        <dbReference type="ChEBI" id="CHEBI:29105"/>
        <label>1</label>
        <note>catalytic</note>
    </ligand>
</feature>
<feature type="binding site" evidence="10 11">
    <location>
        <position position="494"/>
    </location>
    <ligand>
        <name>L-methionine</name>
        <dbReference type="ChEBI" id="CHEBI:57844"/>
    </ligand>
</feature>
<dbReference type="SUPFAM" id="SSF51726">
    <property type="entry name" value="UROD/MetE-like"/>
    <property type="match status" value="2"/>
</dbReference>
<feature type="binding site" evidence="10">
    <location>
        <position position="651"/>
    </location>
    <ligand>
        <name>Zn(2+)</name>
        <dbReference type="ChEBI" id="CHEBI:29105"/>
        <note>catalytic</note>
    </ligand>
</feature>
<protein>
    <recommendedName>
        <fullName evidence="10">5-methyltetrahydropteroyltriglutamate--homocysteine methyltransferase</fullName>
        <ecNumber evidence="10">2.1.1.14</ecNumber>
    </recommendedName>
    <alternativeName>
        <fullName evidence="10">Cobalamin-independent methionine synthase</fullName>
    </alternativeName>
    <alternativeName>
        <fullName evidence="10">Methionine synthase, vitamin-B12 independent isozyme</fullName>
    </alternativeName>
</protein>
<gene>
    <name evidence="10 16" type="primary">metE</name>
    <name evidence="16" type="ORF">OFBG_01031</name>
</gene>
<comment type="function">
    <text evidence="1 10">Catalyzes the transfer of a methyl group from 5-methyltetrahydrofolate to homocysteine resulting in methionine formation.</text>
</comment>
<evidence type="ECO:0000256" key="12">
    <source>
        <dbReference type="PIRSR" id="PIRSR000382-2"/>
    </source>
</evidence>
<dbReference type="CDD" id="cd03312">
    <property type="entry name" value="CIMS_N_terminal_like"/>
    <property type="match status" value="1"/>
</dbReference>
<evidence type="ECO:0000313" key="17">
    <source>
        <dbReference type="Proteomes" id="UP000005089"/>
    </source>
</evidence>
<reference evidence="16 17" key="1">
    <citation type="submission" date="2009-02" db="EMBL/GenBank/DDBJ databases">
        <title>The Genome Sequence of Oxalobacter formigenes OXCC13.</title>
        <authorList>
            <consortium name="The Broad Institute Genome Sequencing Platform"/>
            <person name="Ward D."/>
            <person name="Young S.K."/>
            <person name="Kodira C.D."/>
            <person name="Zeng Q."/>
            <person name="Koehrsen M."/>
            <person name="Alvarado L."/>
            <person name="Berlin A."/>
            <person name="Borenstein D."/>
            <person name="Chen Z."/>
            <person name="Engels R."/>
            <person name="Freedman E."/>
            <person name="Gellesch M."/>
            <person name="Goldberg J."/>
            <person name="Griggs A."/>
            <person name="Gujja S."/>
            <person name="Heiman D."/>
            <person name="Hepburn T."/>
            <person name="Howarth C."/>
            <person name="Jen D."/>
            <person name="Larson L."/>
            <person name="Lewis B."/>
            <person name="Mehta T."/>
            <person name="Park D."/>
            <person name="Pearson M."/>
            <person name="Roberts A."/>
            <person name="Saif S."/>
            <person name="Shea T."/>
            <person name="Shenoy N."/>
            <person name="Sisk P."/>
            <person name="Stolte C."/>
            <person name="Sykes S."/>
            <person name="Walk T."/>
            <person name="White J."/>
            <person name="Yandava C."/>
            <person name="Allison M.J."/>
            <person name="Lander E."/>
            <person name="Nusbaum C."/>
            <person name="Galagan J."/>
            <person name="Birren B."/>
        </authorList>
    </citation>
    <scope>NUCLEOTIDE SEQUENCE [LARGE SCALE GENOMIC DNA]</scope>
    <source>
        <strain evidence="16 17">OXCC13</strain>
    </source>
</reference>
<evidence type="ECO:0000256" key="5">
    <source>
        <dbReference type="ARBA" id="ARBA00022605"/>
    </source>
</evidence>
<dbReference type="Gene3D" id="3.20.20.210">
    <property type="match status" value="2"/>
</dbReference>
<dbReference type="EC" id="2.1.1.14" evidence="10"/>
<dbReference type="GeneID" id="77135002"/>
<feature type="binding site" evidence="12">
    <location>
        <position position="736"/>
    </location>
    <ligand>
        <name>Zn(2+)</name>
        <dbReference type="ChEBI" id="CHEBI:29105"/>
        <label>1</label>
        <note>catalytic</note>
    </ligand>
</feature>
<evidence type="ECO:0000256" key="4">
    <source>
        <dbReference type="ARBA" id="ARBA00022603"/>
    </source>
</evidence>
<dbReference type="Proteomes" id="UP000005089">
    <property type="component" value="Unassembled WGS sequence"/>
</dbReference>
<dbReference type="HOGENOM" id="CLU_013175_0_0_4"/>
<comment type="pathway">
    <text evidence="2 10">Amino-acid biosynthesis; L-methionine biosynthesis via de novo pathway; L-methionine from L-homocysteine (MetE route): step 1/1.</text>
</comment>
<feature type="binding site" evidence="10">
    <location>
        <position position="675"/>
    </location>
    <ligand>
        <name>Zn(2+)</name>
        <dbReference type="ChEBI" id="CHEBI:29105"/>
        <note>catalytic</note>
    </ligand>
</feature>
<accession>C3X9X7</accession>
<evidence type="ECO:0000256" key="6">
    <source>
        <dbReference type="ARBA" id="ARBA00022679"/>
    </source>
</evidence>
<dbReference type="EMBL" id="GG658170">
    <property type="protein sequence ID" value="EEO30003.1"/>
    <property type="molecule type" value="Genomic_DNA"/>
</dbReference>
<dbReference type="eggNOG" id="COG0620">
    <property type="taxonomic scope" value="Bacteria"/>
</dbReference>
<dbReference type="Pfam" id="PF01717">
    <property type="entry name" value="Meth_synt_2"/>
    <property type="match status" value="1"/>
</dbReference>
<dbReference type="GO" id="GO:0009086">
    <property type="term" value="P:methionine biosynthetic process"/>
    <property type="evidence" value="ECO:0007669"/>
    <property type="project" value="UniProtKB-UniRule"/>
</dbReference>
<feature type="domain" description="Cobalamin-independent methionine synthase MetE C-terminal/archaeal" evidence="14">
    <location>
        <begin position="436"/>
        <end position="758"/>
    </location>
</feature>
<proteinExistence type="inferred from homology"/>
<keyword evidence="8 10" id="KW-0862">Zinc</keyword>
<dbReference type="HAMAP" id="MF_00172">
    <property type="entry name" value="Meth_synth"/>
    <property type="match status" value="1"/>
</dbReference>
<feature type="binding site" evidence="12">
    <location>
        <position position="653"/>
    </location>
    <ligand>
        <name>Zn(2+)</name>
        <dbReference type="ChEBI" id="CHEBI:29105"/>
        <label>1</label>
        <note>catalytic</note>
    </ligand>
</feature>
<dbReference type="RefSeq" id="WP_005880847.1">
    <property type="nucleotide sequence ID" value="NZ_CP019430.1"/>
</dbReference>
<keyword evidence="4 10" id="KW-0489">Methyltransferase</keyword>
<evidence type="ECO:0000313" key="16">
    <source>
        <dbReference type="EMBL" id="EEO30003.1"/>
    </source>
</evidence>
<comment type="similarity">
    <text evidence="3 10">Belongs to the vitamin-B12 independent methionine synthase family.</text>
</comment>
<evidence type="ECO:0000256" key="1">
    <source>
        <dbReference type="ARBA" id="ARBA00002777"/>
    </source>
</evidence>
<dbReference type="GO" id="GO:0003871">
    <property type="term" value="F:5-methyltetrahydropteroyltriglutamate-homocysteine S-methyltransferase activity"/>
    <property type="evidence" value="ECO:0007669"/>
    <property type="project" value="UniProtKB-UniRule"/>
</dbReference>
<keyword evidence="5 10" id="KW-0028">Amino-acid biosynthesis</keyword>
<dbReference type="InterPro" id="IPR013215">
    <property type="entry name" value="Cbl-indep_Met_Synth_N"/>
</dbReference>
<dbReference type="Pfam" id="PF08267">
    <property type="entry name" value="Meth_synt_1"/>
    <property type="match status" value="1"/>
</dbReference>
<feature type="binding site" evidence="10 11">
    <location>
        <position position="609"/>
    </location>
    <ligand>
        <name>L-methionine</name>
        <dbReference type="ChEBI" id="CHEBI:57844"/>
    </ligand>
</feature>
<comment type="cofactor">
    <cofactor evidence="12">
        <name>Zn(2+)</name>
        <dbReference type="ChEBI" id="CHEBI:29105"/>
    </cofactor>
    <text evidence="12">Binds 2 Zn(2+) ions per subunit.</text>
</comment>
<evidence type="ECO:0000256" key="3">
    <source>
        <dbReference type="ARBA" id="ARBA00009553"/>
    </source>
</evidence>
<evidence type="ECO:0000256" key="2">
    <source>
        <dbReference type="ARBA" id="ARBA00004681"/>
    </source>
</evidence>
<evidence type="ECO:0000256" key="9">
    <source>
        <dbReference type="ARBA" id="ARBA00023167"/>
    </source>
</evidence>
<dbReference type="STRING" id="847.BRW83_1115"/>
<dbReference type="PIRSF" id="PIRSF000382">
    <property type="entry name" value="MeTrfase_B12_ind"/>
    <property type="match status" value="1"/>
</dbReference>
<evidence type="ECO:0000259" key="15">
    <source>
        <dbReference type="Pfam" id="PF08267"/>
    </source>
</evidence>
<dbReference type="InterPro" id="IPR006276">
    <property type="entry name" value="Cobalamin-indep_Met_synthase"/>
</dbReference>
<evidence type="ECO:0000256" key="10">
    <source>
        <dbReference type="HAMAP-Rule" id="MF_00172"/>
    </source>
</evidence>
<keyword evidence="17" id="KW-1185">Reference proteome</keyword>
<evidence type="ECO:0000256" key="7">
    <source>
        <dbReference type="ARBA" id="ARBA00022723"/>
    </source>
</evidence>
<feature type="binding site" evidence="10 11">
    <location>
        <position position="571"/>
    </location>
    <ligand>
        <name>5-methyltetrahydropteroyltri-L-glutamate</name>
        <dbReference type="ChEBI" id="CHEBI:58207"/>
    </ligand>
</feature>
<feature type="binding site" evidence="10">
    <location>
        <position position="122"/>
    </location>
    <ligand>
        <name>5-methyltetrahydropteroyltri-L-glutamate</name>
        <dbReference type="ChEBI" id="CHEBI:58207"/>
    </ligand>
</feature>
<dbReference type="CDD" id="cd03311">
    <property type="entry name" value="CIMS_C_terminal_like"/>
    <property type="match status" value="1"/>
</dbReference>
<comment type="cofactor">
    <cofactor evidence="10">
        <name>Zn(2+)</name>
        <dbReference type="ChEBI" id="CHEBI:29105"/>
    </cofactor>
    <text evidence="10">Binds 1 zinc ion per subunit.</text>
</comment>
<dbReference type="GO" id="GO:0008270">
    <property type="term" value="F:zinc ion binding"/>
    <property type="evidence" value="ECO:0007669"/>
    <property type="project" value="InterPro"/>
</dbReference>
<keyword evidence="7 10" id="KW-0479">Metal-binding</keyword>
<feature type="active site" description="Proton donor" evidence="10 13">
    <location>
        <position position="704"/>
    </location>
</feature>
<evidence type="ECO:0000256" key="8">
    <source>
        <dbReference type="ARBA" id="ARBA00022833"/>
    </source>
</evidence>
<name>C3X9X7_OXAFO</name>
<dbReference type="NCBIfam" id="NF003556">
    <property type="entry name" value="PRK05222.1"/>
    <property type="match status" value="1"/>
</dbReference>
<dbReference type="OrthoDB" id="244285at2"/>
<feature type="binding site" evidence="10">
    <location>
        <position position="653"/>
    </location>
    <ligand>
        <name>Zn(2+)</name>
        <dbReference type="ChEBI" id="CHEBI:29105"/>
        <note>catalytic</note>
    </ligand>
</feature>
<feature type="binding site" evidence="11">
    <location>
        <position position="127"/>
    </location>
    <ligand>
        <name>5-methyltetrahydropteroyltri-L-glutamate</name>
        <dbReference type="ChEBI" id="CHEBI:58207"/>
    </ligand>
</feature>
<feature type="binding site" evidence="10 11">
    <location>
        <begin position="525"/>
        <end position="526"/>
    </location>
    <ligand>
        <name>5-methyltetrahydropteroyltri-L-glutamate</name>
        <dbReference type="ChEBI" id="CHEBI:58207"/>
    </ligand>
</feature>
<evidence type="ECO:0000256" key="13">
    <source>
        <dbReference type="PIRSR" id="PIRSR000382-3"/>
    </source>
</evidence>
<feature type="domain" description="Cobalamin-independent methionine synthase MetE N-terminal" evidence="15">
    <location>
        <begin position="4"/>
        <end position="315"/>
    </location>
</feature>
<feature type="binding site" evidence="10">
    <location>
        <begin position="16"/>
        <end position="19"/>
    </location>
    <ligand>
        <name>5-methyltetrahydropteroyltri-L-glutamate</name>
        <dbReference type="ChEBI" id="CHEBI:58207"/>
    </ligand>
</feature>
<feature type="binding site" evidence="10">
    <location>
        <position position="736"/>
    </location>
    <ligand>
        <name>Zn(2+)</name>
        <dbReference type="ChEBI" id="CHEBI:29105"/>
        <note>catalytic</note>
    </ligand>
</feature>
<evidence type="ECO:0000256" key="11">
    <source>
        <dbReference type="PIRSR" id="PIRSR000382-1"/>
    </source>
</evidence>
<feature type="binding site" evidence="10 11">
    <location>
        <begin position="441"/>
        <end position="443"/>
    </location>
    <ligand>
        <name>L-homocysteine</name>
        <dbReference type="ChEBI" id="CHEBI:58199"/>
    </ligand>
</feature>
<dbReference type="InterPro" id="IPR038071">
    <property type="entry name" value="UROD/MetE-like_sf"/>
</dbReference>
<evidence type="ECO:0000259" key="14">
    <source>
        <dbReference type="Pfam" id="PF01717"/>
    </source>
</evidence>
<keyword evidence="9 10" id="KW-0486">Methionine biosynthesis</keyword>
<comment type="catalytic activity">
    <reaction evidence="10">
        <text>5-methyltetrahydropteroyltri-L-glutamate + L-homocysteine = tetrahydropteroyltri-L-glutamate + L-methionine</text>
        <dbReference type="Rhea" id="RHEA:21196"/>
        <dbReference type="ChEBI" id="CHEBI:57844"/>
        <dbReference type="ChEBI" id="CHEBI:58140"/>
        <dbReference type="ChEBI" id="CHEBI:58199"/>
        <dbReference type="ChEBI" id="CHEBI:58207"/>
        <dbReference type="EC" id="2.1.1.14"/>
    </reaction>
</comment>
<dbReference type="NCBIfam" id="TIGR01371">
    <property type="entry name" value="met_syn_B12ind"/>
    <property type="match status" value="1"/>
</dbReference>
<dbReference type="InterPro" id="IPR002629">
    <property type="entry name" value="Met_Synth_C/arc"/>
</dbReference>
<feature type="binding site" evidence="12">
    <location>
        <position position="675"/>
    </location>
    <ligand>
        <name>Zn(2+)</name>
        <dbReference type="ChEBI" id="CHEBI:29105"/>
        <label>1</label>
        <note>catalytic</note>
    </ligand>
</feature>
<keyword evidence="6 10" id="KW-0808">Transferase</keyword>